<protein>
    <submittedName>
        <fullName evidence="3">PKD domain-containing protein</fullName>
    </submittedName>
</protein>
<dbReference type="InterPro" id="IPR035986">
    <property type="entry name" value="PKD_dom_sf"/>
</dbReference>
<accession>A0ABW3K145</accession>
<dbReference type="Proteomes" id="UP001597112">
    <property type="component" value="Unassembled WGS sequence"/>
</dbReference>
<dbReference type="SMART" id="SM00089">
    <property type="entry name" value="PKD"/>
    <property type="match status" value="1"/>
</dbReference>
<comment type="caution">
    <text evidence="3">The sequence shown here is derived from an EMBL/GenBank/DDBJ whole genome shotgun (WGS) entry which is preliminary data.</text>
</comment>
<evidence type="ECO:0000313" key="4">
    <source>
        <dbReference type="Proteomes" id="UP001597112"/>
    </source>
</evidence>
<feature type="signal peptide" evidence="1">
    <location>
        <begin position="1"/>
        <end position="20"/>
    </location>
</feature>
<name>A0ABW3K145_9BACT</name>
<dbReference type="EMBL" id="JBHTKA010000001">
    <property type="protein sequence ID" value="MFD0998712.1"/>
    <property type="molecule type" value="Genomic_DNA"/>
</dbReference>
<dbReference type="CDD" id="cd00146">
    <property type="entry name" value="PKD"/>
    <property type="match status" value="1"/>
</dbReference>
<gene>
    <name evidence="3" type="ORF">ACFQ21_05310</name>
</gene>
<organism evidence="3 4">
    <name type="scientific">Ohtaekwangia kribbensis</name>
    <dbReference type="NCBI Taxonomy" id="688913"/>
    <lineage>
        <taxon>Bacteria</taxon>
        <taxon>Pseudomonadati</taxon>
        <taxon>Bacteroidota</taxon>
        <taxon>Cytophagia</taxon>
        <taxon>Cytophagales</taxon>
        <taxon>Fulvivirgaceae</taxon>
        <taxon>Ohtaekwangia</taxon>
    </lineage>
</organism>
<evidence type="ECO:0000259" key="2">
    <source>
        <dbReference type="PROSITE" id="PS50093"/>
    </source>
</evidence>
<feature type="chain" id="PRO_5045261069" evidence="1">
    <location>
        <begin position="21"/>
        <end position="1338"/>
    </location>
</feature>
<dbReference type="Pfam" id="PF18911">
    <property type="entry name" value="PKD_4"/>
    <property type="match status" value="1"/>
</dbReference>
<dbReference type="SUPFAM" id="SSF49299">
    <property type="entry name" value="PKD domain"/>
    <property type="match status" value="1"/>
</dbReference>
<keyword evidence="1" id="KW-0732">Signal</keyword>
<feature type="domain" description="PKD" evidence="2">
    <location>
        <begin position="1166"/>
        <end position="1222"/>
    </location>
</feature>
<dbReference type="PROSITE" id="PS50093">
    <property type="entry name" value="PKD"/>
    <property type="match status" value="1"/>
</dbReference>
<dbReference type="InterPro" id="IPR013783">
    <property type="entry name" value="Ig-like_fold"/>
</dbReference>
<reference evidence="4" key="1">
    <citation type="journal article" date="2019" name="Int. J. Syst. Evol. Microbiol.">
        <title>The Global Catalogue of Microorganisms (GCM) 10K type strain sequencing project: providing services to taxonomists for standard genome sequencing and annotation.</title>
        <authorList>
            <consortium name="The Broad Institute Genomics Platform"/>
            <consortium name="The Broad Institute Genome Sequencing Center for Infectious Disease"/>
            <person name="Wu L."/>
            <person name="Ma J."/>
        </authorList>
    </citation>
    <scope>NUCLEOTIDE SEQUENCE [LARGE SCALE GENOMIC DNA]</scope>
    <source>
        <strain evidence="4">CCUG 58938</strain>
    </source>
</reference>
<dbReference type="InterPro" id="IPR000601">
    <property type="entry name" value="PKD_dom"/>
</dbReference>
<evidence type="ECO:0000256" key="1">
    <source>
        <dbReference type="SAM" id="SignalP"/>
    </source>
</evidence>
<sequence>MKKQAFLLAVGCIYSCAVLAQGEVPVDMFTGTPSIEIPLWTVSDHDLAHPVYMTYRGGGVRVSDATGSYGIGWDLLAGGSVTRALKSLPDDFTGSGTDVRRGWLYKNASNVGVGSATNSFGNTSDLSTATCTDETSDYTYLNGLNYNMDTEPDVFSFSAGSLAGKFVFDNNDPNTIKLIPFQDVKVEAIPVSGTDKRIASFKITTNDGTVYTFAEVITANRWTIKGSGISTVEFNKRIFELYDLARYTTKIAYTSEWKLSKIESPSGASIDFGYSTSQLNSSSDTLKVGIRSGSSSALVSKNIYIAKTDTDQKKLLTITGSAGSRVTFSYLADLLNTVSVTDTKREGFSVTSFSFTYKNASFNRSFLTSIQEVPGCTIIPPYKFTYIGIDLATGKNSLPSSYSNSKDFWGFYNGKKNSLPYPKLYVYPALAPAERYRLLPIPGYSGQVITLDGADRTPDNYAMQIGSLETVSYPWGGVSSINYEPHTYYDDASVQTYQGGGLRVKSVVYFDGVNKSANMVKQFNYDESAGKTSGRLLVKPIFAIPTFEYRNPDDASVKSYATLAAGTAQDLYEHLTVRTRDDVIADQQGKPVGYKNVKVTRPGAGYATYEFSLPGIFGQASDGAWTATENKFARSSSCPSMGVVTGGGIFSYPHAINPNYDYERGQLMRQADFDATGVKVQELVYTYQLLYKTGTTASKVWGLAYEQYPNSSAGAYMFGKYYYLTDVTKAVQIEAVTTIDAVNSSSSIATQKEYTYGSTYHKLLTQVKSTNSDGSISYTRMKYPLDFGTLPANVDKALEMITRLQTTFRNGVVIEQVNTLVKPGDTEKTMGASLVRYNDFGTTQALPENWSTLRLTAGITNFVAADKVLQGATYVLQPDTRYEVVKTVSAYDSYGLPLSVIGIDKIPVSTHWGQNKTAPFLSIRNALHGQVAYSNFETNPISPLQRTGYEFSLSSSIYGAGRTGINAVHPIVKLTRTVEKASVSNYRLSFWLKKKDVAVSYRLVVKNTALTTTYYDQTFTVTPTGNKFEYFEKLIPVTSFPSSFVVELQGQFTGITPVSAPDLLPVMDDVAFYPETADILMYSYDVPFGVNAVTDSRGISSFTKYDDIGRVKYVLDQDYSILKKNTYQFSSVAAPTLKANISIQSPYYDYTALAFTATGNECLDGDATYEWNFGGGVILYGKMVNYTYTTTGSKTVTLTVTHPAFGSAVTDTETFTVTLKPLDATLCAKGIREFDTCPSPGNVVYTFTCAGITETPADYATIFSAGGYTLPGGETIQSYQWKKKFVSESSWSNAVTTATYTATKINEYTSNLQVQCELTTSSGRKIYSDIMTITVYCN</sequence>
<evidence type="ECO:0000313" key="3">
    <source>
        <dbReference type="EMBL" id="MFD0998712.1"/>
    </source>
</evidence>
<proteinExistence type="predicted"/>
<dbReference type="RefSeq" id="WP_377575863.1">
    <property type="nucleotide sequence ID" value="NZ_JBHTKA010000001.1"/>
</dbReference>
<dbReference type="Gene3D" id="2.60.40.10">
    <property type="entry name" value="Immunoglobulins"/>
    <property type="match status" value="1"/>
</dbReference>
<dbReference type="InterPro" id="IPR022409">
    <property type="entry name" value="PKD/Chitinase_dom"/>
</dbReference>
<keyword evidence="4" id="KW-1185">Reference proteome</keyword>